<keyword evidence="3" id="KW-1185">Reference proteome</keyword>
<proteinExistence type="predicted"/>
<evidence type="ECO:0000256" key="1">
    <source>
        <dbReference type="SAM" id="MobiDB-lite"/>
    </source>
</evidence>
<evidence type="ECO:0008006" key="4">
    <source>
        <dbReference type="Google" id="ProtNLM"/>
    </source>
</evidence>
<keyword evidence="2" id="KW-0614">Plasmid</keyword>
<gene>
    <name evidence="2" type="ORF">IGS68_35090</name>
</gene>
<dbReference type="EMBL" id="CP067425">
    <property type="protein sequence ID" value="QQP94038.2"/>
    <property type="molecule type" value="Genomic_DNA"/>
</dbReference>
<dbReference type="Proteomes" id="UP000595197">
    <property type="component" value="Plasmid pTT6-5"/>
</dbReference>
<feature type="region of interest" description="Disordered" evidence="1">
    <location>
        <begin position="1"/>
        <end position="23"/>
    </location>
</feature>
<reference evidence="2" key="1">
    <citation type="submission" date="2021-02" db="EMBL/GenBank/DDBJ databases">
        <title>Skermanella TT6 skin isolate.</title>
        <authorList>
            <person name="Lee K."/>
            <person name="Ganzorig M."/>
        </authorList>
    </citation>
    <scope>NUCLEOTIDE SEQUENCE</scope>
    <source>
        <strain evidence="2">TT6</strain>
    </source>
</reference>
<organism evidence="2 3">
    <name type="scientific">Skermanella cutis</name>
    <dbReference type="NCBI Taxonomy" id="2775420"/>
    <lineage>
        <taxon>Bacteria</taxon>
        <taxon>Pseudomonadati</taxon>
        <taxon>Pseudomonadota</taxon>
        <taxon>Alphaproteobacteria</taxon>
        <taxon>Rhodospirillales</taxon>
        <taxon>Azospirillaceae</taxon>
        <taxon>Skermanella</taxon>
    </lineage>
</organism>
<sequence length="151" mass="16543">MAGKTRCMMHGGKTPKGTRGNRTHGLYSRHLTADEQAQWDDISLGAVDDELRLLRVYLARCVALDAGTADLELAEVRRTSGAGGDTETTIAKRPDTSGRMNWLIGRIALLERTRSDMIVAQQQAGKDPYEQARMIREALDAMAKIENGEGA</sequence>
<geneLocation type="plasmid" evidence="2 3">
    <name>pTT6-5</name>
</geneLocation>
<name>A0ABX7BNX4_9PROT</name>
<protein>
    <recommendedName>
        <fullName evidence="4">Terminase small subunit</fullName>
    </recommendedName>
</protein>
<evidence type="ECO:0000313" key="2">
    <source>
        <dbReference type="EMBL" id="QQP94038.2"/>
    </source>
</evidence>
<evidence type="ECO:0000313" key="3">
    <source>
        <dbReference type="Proteomes" id="UP000595197"/>
    </source>
</evidence>
<accession>A0ABX7BNX4</accession>